<dbReference type="InterPro" id="IPR050300">
    <property type="entry name" value="GDXG_lipolytic_enzyme"/>
</dbReference>
<evidence type="ECO:0000256" key="2">
    <source>
        <dbReference type="ARBA" id="ARBA00022801"/>
    </source>
</evidence>
<dbReference type="EMBL" id="CP117884">
    <property type="protein sequence ID" value="WDF82771.1"/>
    <property type="molecule type" value="Genomic_DNA"/>
</dbReference>
<dbReference type="Proteomes" id="UP001220377">
    <property type="component" value="Chromosome"/>
</dbReference>
<feature type="domain" description="Alpha/beta hydrolase fold-3" evidence="3">
    <location>
        <begin position="93"/>
        <end position="290"/>
    </location>
</feature>
<evidence type="ECO:0000256" key="1">
    <source>
        <dbReference type="ARBA" id="ARBA00010515"/>
    </source>
</evidence>
<dbReference type="PANTHER" id="PTHR48081">
    <property type="entry name" value="AB HYDROLASE SUPERFAMILY PROTEIN C4A8.06C"/>
    <property type="match status" value="1"/>
</dbReference>
<dbReference type="Gene3D" id="3.40.50.1820">
    <property type="entry name" value="alpha/beta hydrolase"/>
    <property type="match status" value="1"/>
</dbReference>
<organism evidence="4 5">
    <name type="scientific">Lacticaseibacillus pabuli</name>
    <dbReference type="NCBI Taxonomy" id="3025672"/>
    <lineage>
        <taxon>Bacteria</taxon>
        <taxon>Bacillati</taxon>
        <taxon>Bacillota</taxon>
        <taxon>Bacilli</taxon>
        <taxon>Lactobacillales</taxon>
        <taxon>Lactobacillaceae</taxon>
        <taxon>Lacticaseibacillus</taxon>
    </lineage>
</organism>
<evidence type="ECO:0000313" key="4">
    <source>
        <dbReference type="EMBL" id="WDF82771.1"/>
    </source>
</evidence>
<dbReference type="GO" id="GO:0016787">
    <property type="term" value="F:hydrolase activity"/>
    <property type="evidence" value="ECO:0007669"/>
    <property type="project" value="UniProtKB-KW"/>
</dbReference>
<comment type="similarity">
    <text evidence="1">Belongs to the 'GDXG' lipolytic enzyme family.</text>
</comment>
<dbReference type="RefSeq" id="WP_274260462.1">
    <property type="nucleotide sequence ID" value="NZ_CP117884.1"/>
</dbReference>
<keyword evidence="2 4" id="KW-0378">Hydrolase</keyword>
<evidence type="ECO:0000259" key="3">
    <source>
        <dbReference type="Pfam" id="PF07859"/>
    </source>
</evidence>
<sequence length="315" mass="34345">MPKVKFTQAQRNTVSKEAAATISTMTGFDLPNFIPLTKHMILNMRKQFQTGEDKNEMAIIDGHKLNVKHISLNGVPGMLITAPDVQMNKGVIFNVHGGGFIMGTARDRNGLLAAAETKLPVYSVDYTLSPEATALTVLGEVEHFYQGVIEAAGTQPITIMGSSAGSTIAASTIVRAHTKGMQLPAAAVLMCPALDISGNGDSAVFNDHRDALSTHLSLRLAQSYIGDNDPLSPDVSPMYATIGDWFPPTVMTTGTRDAMLSNVLRFTDKLKDAKVPNHSIIKDGMWHGFTWEENLPEAIATRKEMWQWIMQYNKA</sequence>
<dbReference type="Pfam" id="PF07859">
    <property type="entry name" value="Abhydrolase_3"/>
    <property type="match status" value="1"/>
</dbReference>
<dbReference type="InterPro" id="IPR029058">
    <property type="entry name" value="AB_hydrolase_fold"/>
</dbReference>
<keyword evidence="5" id="KW-1185">Reference proteome</keyword>
<dbReference type="SUPFAM" id="SSF53474">
    <property type="entry name" value="alpha/beta-Hydrolases"/>
    <property type="match status" value="1"/>
</dbReference>
<name>A0ABY7WRN7_9LACO</name>
<protein>
    <submittedName>
        <fullName evidence="4">Alpha/beta hydrolase fold domain-containing protein</fullName>
    </submittedName>
</protein>
<gene>
    <name evidence="4" type="ORF">PQ472_00595</name>
</gene>
<evidence type="ECO:0000313" key="5">
    <source>
        <dbReference type="Proteomes" id="UP001220377"/>
    </source>
</evidence>
<dbReference type="InterPro" id="IPR013094">
    <property type="entry name" value="AB_hydrolase_3"/>
</dbReference>
<reference evidence="4 5" key="1">
    <citation type="submission" date="2023-02" db="EMBL/GenBank/DDBJ databases">
        <title>Genome sequence of Lacticaseibacillus sp. KACC 23028.</title>
        <authorList>
            <person name="Kim S."/>
            <person name="Heo J."/>
            <person name="Kwon S.-W."/>
        </authorList>
    </citation>
    <scope>NUCLEOTIDE SEQUENCE [LARGE SCALE GENOMIC DNA]</scope>
    <source>
        <strain evidence="4 5">KACC 23028</strain>
    </source>
</reference>
<proteinExistence type="inferred from homology"/>
<accession>A0ABY7WRN7</accession>
<dbReference type="PANTHER" id="PTHR48081:SF30">
    <property type="entry name" value="ACETYL-HYDROLASE LIPR-RELATED"/>
    <property type="match status" value="1"/>
</dbReference>